<keyword evidence="2" id="KW-0132">Cell division</keyword>
<keyword evidence="3" id="KW-0131">Cell cycle</keyword>
<evidence type="ECO:0000256" key="4">
    <source>
        <dbReference type="ARBA" id="ARBA00032263"/>
    </source>
</evidence>
<dbReference type="InterPro" id="IPR036915">
    <property type="entry name" value="Cyclin-like_sf"/>
</dbReference>
<comment type="subunit">
    <text evidence="1">Interacts with the CDC2 protein kinase to form a serine/threonine kinase holoenzyme complex also known as maturation promoting factor (MPF). The cyclin subunit imparts substrate specificity to the complex.</text>
</comment>
<comment type="caution">
    <text evidence="6">The sequence shown here is derived from an EMBL/GenBank/DDBJ whole genome shotgun (WGS) entry which is preliminary data.</text>
</comment>
<evidence type="ECO:0000256" key="2">
    <source>
        <dbReference type="ARBA" id="ARBA00022618"/>
    </source>
</evidence>
<dbReference type="GO" id="GO:0016538">
    <property type="term" value="F:cyclin-dependent protein serine/threonine kinase regulator activity"/>
    <property type="evidence" value="ECO:0007669"/>
    <property type="project" value="InterPro"/>
</dbReference>
<dbReference type="PIRSF" id="PIRSF001771">
    <property type="entry name" value="Cyclin_A_B_D_E"/>
    <property type="match status" value="1"/>
</dbReference>
<dbReference type="Pfam" id="PF00134">
    <property type="entry name" value="Cyclin_N"/>
    <property type="match status" value="1"/>
</dbReference>
<organism evidence="6 7">
    <name type="scientific">Mucuna pruriens</name>
    <name type="common">Velvet bean</name>
    <name type="synonym">Dolichos pruriens</name>
    <dbReference type="NCBI Taxonomy" id="157652"/>
    <lineage>
        <taxon>Eukaryota</taxon>
        <taxon>Viridiplantae</taxon>
        <taxon>Streptophyta</taxon>
        <taxon>Embryophyta</taxon>
        <taxon>Tracheophyta</taxon>
        <taxon>Spermatophyta</taxon>
        <taxon>Magnoliopsida</taxon>
        <taxon>eudicotyledons</taxon>
        <taxon>Gunneridae</taxon>
        <taxon>Pentapetalae</taxon>
        <taxon>rosids</taxon>
        <taxon>fabids</taxon>
        <taxon>Fabales</taxon>
        <taxon>Fabaceae</taxon>
        <taxon>Papilionoideae</taxon>
        <taxon>50 kb inversion clade</taxon>
        <taxon>NPAAA clade</taxon>
        <taxon>indigoferoid/millettioid clade</taxon>
        <taxon>Phaseoleae</taxon>
        <taxon>Mucuna</taxon>
    </lineage>
</organism>
<dbReference type="InterPro" id="IPR006671">
    <property type="entry name" value="Cyclin_N"/>
</dbReference>
<evidence type="ECO:0000313" key="7">
    <source>
        <dbReference type="Proteomes" id="UP000257109"/>
    </source>
</evidence>
<reference evidence="6" key="1">
    <citation type="submission" date="2018-05" db="EMBL/GenBank/DDBJ databases">
        <title>Draft genome of Mucuna pruriens seed.</title>
        <authorList>
            <person name="Nnadi N.E."/>
            <person name="Vos R."/>
            <person name="Hasami M.H."/>
            <person name="Devisetty U.K."/>
            <person name="Aguiy J.C."/>
        </authorList>
    </citation>
    <scope>NUCLEOTIDE SEQUENCE [LARGE SCALE GENOMIC DNA]</scope>
    <source>
        <strain evidence="6">JCA_2017</strain>
    </source>
</reference>
<dbReference type="Proteomes" id="UP000257109">
    <property type="component" value="Unassembled WGS sequence"/>
</dbReference>
<accession>A0A371GKE6</accession>
<gene>
    <name evidence="6" type="primary">CYCB1-4</name>
    <name evidence="6" type="ORF">CR513_27061</name>
</gene>
<name>A0A371GKE6_MUCPR</name>
<dbReference type="InterPro" id="IPR039361">
    <property type="entry name" value="Cyclin"/>
</dbReference>
<dbReference type="SUPFAM" id="SSF47954">
    <property type="entry name" value="Cyclin-like"/>
    <property type="match status" value="1"/>
</dbReference>
<evidence type="ECO:0000256" key="3">
    <source>
        <dbReference type="ARBA" id="ARBA00023306"/>
    </source>
</evidence>
<keyword evidence="7" id="KW-1185">Reference proteome</keyword>
<feature type="non-terminal residue" evidence="6">
    <location>
        <position position="1"/>
    </location>
</feature>
<dbReference type="OrthoDB" id="1934866at2759"/>
<sequence length="228" mass="26396">MINSNDELEEKKEKQVVMGKKERIKSTKKNGKAFSSVLLAQSKWSNNKTCQPQAACGLERDLVVNIDAIDKDNDLAAVEYINDIYQYCKDTKEDGCVHDYMSSQPDINAKMRSILVDCLIEVHIKFELMLETLYLTLNIGDQFLSKKFNDFVCISDNVYVSEQVLMMEKTILTKLKWYLTIATPYVFLVWYIKVSTPSNDKEEHSLDKDSVFPFFDCCFYDICNSMYP</sequence>
<feature type="domain" description="Cyclin N-terminal" evidence="5">
    <location>
        <begin position="83"/>
        <end position="147"/>
    </location>
</feature>
<dbReference type="EMBL" id="QJKJ01005226">
    <property type="protein sequence ID" value="RDX91018.1"/>
    <property type="molecule type" value="Genomic_DNA"/>
</dbReference>
<protein>
    <recommendedName>
        <fullName evidence="4">B-like cyclin</fullName>
    </recommendedName>
</protein>
<dbReference type="AlphaFoldDB" id="A0A371GKE6"/>
<proteinExistence type="predicted"/>
<dbReference type="InterPro" id="IPR046965">
    <property type="entry name" value="Cyclin_A/B-like"/>
</dbReference>
<dbReference type="GO" id="GO:0051301">
    <property type="term" value="P:cell division"/>
    <property type="evidence" value="ECO:0007669"/>
    <property type="project" value="UniProtKB-KW"/>
</dbReference>
<dbReference type="STRING" id="157652.A0A371GKE6"/>
<evidence type="ECO:0000313" key="6">
    <source>
        <dbReference type="EMBL" id="RDX91018.1"/>
    </source>
</evidence>
<dbReference type="PANTHER" id="PTHR10177">
    <property type="entry name" value="CYCLINS"/>
    <property type="match status" value="1"/>
</dbReference>
<dbReference type="Gene3D" id="1.10.472.10">
    <property type="entry name" value="Cyclin-like"/>
    <property type="match status" value="4"/>
</dbReference>
<evidence type="ECO:0000256" key="1">
    <source>
        <dbReference type="ARBA" id="ARBA00011177"/>
    </source>
</evidence>
<dbReference type="GO" id="GO:0044772">
    <property type="term" value="P:mitotic cell cycle phase transition"/>
    <property type="evidence" value="ECO:0007669"/>
    <property type="project" value="InterPro"/>
</dbReference>
<evidence type="ECO:0000259" key="5">
    <source>
        <dbReference type="Pfam" id="PF00134"/>
    </source>
</evidence>